<evidence type="ECO:0000313" key="2">
    <source>
        <dbReference type="Proteomes" id="UP000765509"/>
    </source>
</evidence>
<name>A0A9Q3BP76_9BASI</name>
<dbReference type="AlphaFoldDB" id="A0A9Q3BP76"/>
<proteinExistence type="predicted"/>
<gene>
    <name evidence="1" type="ORF">O181_008619</name>
</gene>
<evidence type="ECO:0000313" key="1">
    <source>
        <dbReference type="EMBL" id="MBW0468904.1"/>
    </source>
</evidence>
<reference evidence="1" key="1">
    <citation type="submission" date="2021-03" db="EMBL/GenBank/DDBJ databases">
        <title>Draft genome sequence of rust myrtle Austropuccinia psidii MF-1, a brazilian biotype.</title>
        <authorList>
            <person name="Quecine M.C."/>
            <person name="Pachon D.M.R."/>
            <person name="Bonatelli M.L."/>
            <person name="Correr F.H."/>
            <person name="Franceschini L.M."/>
            <person name="Leite T.F."/>
            <person name="Margarido G.R.A."/>
            <person name="Almeida C.A."/>
            <person name="Ferrarezi J.A."/>
            <person name="Labate C.A."/>
        </authorList>
    </citation>
    <scope>NUCLEOTIDE SEQUENCE</scope>
    <source>
        <strain evidence="1">MF-1</strain>
    </source>
</reference>
<sequence>MILPGVRWQIAIQEYRSNIPIVQIFGNIERTEDGLSRWPLPDEIENSVYVPEEASAQIPTEGISDTDLNTTLFEEVTVILSIKFENSIPITC</sequence>
<keyword evidence="2" id="KW-1185">Reference proteome</keyword>
<protein>
    <submittedName>
        <fullName evidence="1">Uncharacterized protein</fullName>
    </submittedName>
</protein>
<dbReference type="OrthoDB" id="2507171at2759"/>
<organism evidence="1 2">
    <name type="scientific">Austropuccinia psidii MF-1</name>
    <dbReference type="NCBI Taxonomy" id="1389203"/>
    <lineage>
        <taxon>Eukaryota</taxon>
        <taxon>Fungi</taxon>
        <taxon>Dikarya</taxon>
        <taxon>Basidiomycota</taxon>
        <taxon>Pucciniomycotina</taxon>
        <taxon>Pucciniomycetes</taxon>
        <taxon>Pucciniales</taxon>
        <taxon>Sphaerophragmiaceae</taxon>
        <taxon>Austropuccinia</taxon>
    </lineage>
</organism>
<dbReference type="Proteomes" id="UP000765509">
    <property type="component" value="Unassembled WGS sequence"/>
</dbReference>
<comment type="caution">
    <text evidence="1">The sequence shown here is derived from an EMBL/GenBank/DDBJ whole genome shotgun (WGS) entry which is preliminary data.</text>
</comment>
<accession>A0A9Q3BP76</accession>
<dbReference type="EMBL" id="AVOT02002016">
    <property type="protein sequence ID" value="MBW0468904.1"/>
    <property type="molecule type" value="Genomic_DNA"/>
</dbReference>